<dbReference type="HOGENOM" id="CLU_2366695_0_0_11"/>
<keyword evidence="3" id="KW-1185">Reference proteome</keyword>
<dbReference type="AlphaFoldDB" id="A0A076MVT2"/>
<name>A0A076MVT2_AMYME</name>
<feature type="region of interest" description="Disordered" evidence="1">
    <location>
        <begin position="1"/>
        <end position="31"/>
    </location>
</feature>
<dbReference type="STRING" id="1068978.AMETH_2798"/>
<feature type="compositionally biased region" description="Basic and acidic residues" evidence="1">
    <location>
        <begin position="1"/>
        <end position="10"/>
    </location>
</feature>
<evidence type="ECO:0000313" key="3">
    <source>
        <dbReference type="Proteomes" id="UP000062973"/>
    </source>
</evidence>
<organism evidence="2 3">
    <name type="scientific">Amycolatopsis methanolica 239</name>
    <dbReference type="NCBI Taxonomy" id="1068978"/>
    <lineage>
        <taxon>Bacteria</taxon>
        <taxon>Bacillati</taxon>
        <taxon>Actinomycetota</taxon>
        <taxon>Actinomycetes</taxon>
        <taxon>Pseudonocardiales</taxon>
        <taxon>Pseudonocardiaceae</taxon>
        <taxon>Amycolatopsis</taxon>
        <taxon>Amycolatopsis methanolica group</taxon>
    </lineage>
</organism>
<evidence type="ECO:0000256" key="1">
    <source>
        <dbReference type="SAM" id="MobiDB-lite"/>
    </source>
</evidence>
<gene>
    <name evidence="2" type="ORF">AMETH_2798</name>
</gene>
<sequence length="95" mass="10164">MTRPGSDRVESGVAVAKAGGSRHSASMADGTEAGPGELFWQIVEVLHVPRSLAEQELARSRSDVANGIVRPGDPAEPYALAWRRIRSQWAGQNLA</sequence>
<proteinExistence type="predicted"/>
<accession>A0A076MVT2</accession>
<reference evidence="2 3" key="1">
    <citation type="submission" date="2014-07" db="EMBL/GenBank/DDBJ databases">
        <title>Whole Genome Sequence of the Amycolatopsis methanolica 239.</title>
        <authorList>
            <person name="Tang B."/>
        </authorList>
    </citation>
    <scope>NUCLEOTIDE SEQUENCE [LARGE SCALE GENOMIC DNA]</scope>
    <source>
        <strain evidence="2 3">239</strain>
    </source>
</reference>
<dbReference type="EMBL" id="CP009110">
    <property type="protein sequence ID" value="AIJ22890.1"/>
    <property type="molecule type" value="Genomic_DNA"/>
</dbReference>
<evidence type="ECO:0000313" key="2">
    <source>
        <dbReference type="EMBL" id="AIJ22890.1"/>
    </source>
</evidence>
<dbReference type="PATRIC" id="fig|1068978.7.peg.2986"/>
<dbReference type="KEGG" id="amq:AMETH_2798"/>
<dbReference type="Proteomes" id="UP000062973">
    <property type="component" value="Chromosome"/>
</dbReference>
<protein>
    <submittedName>
        <fullName evidence="2">Uncharacterized protein</fullName>
    </submittedName>
</protein>